<keyword evidence="2" id="KW-1185">Reference proteome</keyword>
<reference evidence="1 2" key="1">
    <citation type="journal article" date="2022" name="DNA Res.">
        <title>Chromosomal-level genome assembly of the orchid tree Bauhinia variegata (Leguminosae; Cercidoideae) supports the allotetraploid origin hypothesis of Bauhinia.</title>
        <authorList>
            <person name="Zhong Y."/>
            <person name="Chen Y."/>
            <person name="Zheng D."/>
            <person name="Pang J."/>
            <person name="Liu Y."/>
            <person name="Luo S."/>
            <person name="Meng S."/>
            <person name="Qian L."/>
            <person name="Wei D."/>
            <person name="Dai S."/>
            <person name="Zhou R."/>
        </authorList>
    </citation>
    <scope>NUCLEOTIDE SEQUENCE [LARGE SCALE GENOMIC DNA]</scope>
    <source>
        <strain evidence="1">BV-YZ2020</strain>
    </source>
</reference>
<dbReference type="EMBL" id="CM039433">
    <property type="protein sequence ID" value="KAI4328474.1"/>
    <property type="molecule type" value="Genomic_DNA"/>
</dbReference>
<proteinExistence type="predicted"/>
<accession>A0ACB9MYB9</accession>
<comment type="caution">
    <text evidence="1">The sequence shown here is derived from an EMBL/GenBank/DDBJ whole genome shotgun (WGS) entry which is preliminary data.</text>
</comment>
<evidence type="ECO:0000313" key="1">
    <source>
        <dbReference type="EMBL" id="KAI4328474.1"/>
    </source>
</evidence>
<protein>
    <submittedName>
        <fullName evidence="1">Uncharacterized protein</fullName>
    </submittedName>
</protein>
<gene>
    <name evidence="1" type="ORF">L6164_020826</name>
</gene>
<evidence type="ECO:0000313" key="2">
    <source>
        <dbReference type="Proteomes" id="UP000828941"/>
    </source>
</evidence>
<organism evidence="1 2">
    <name type="scientific">Bauhinia variegata</name>
    <name type="common">Purple orchid tree</name>
    <name type="synonym">Phanera variegata</name>
    <dbReference type="NCBI Taxonomy" id="167791"/>
    <lineage>
        <taxon>Eukaryota</taxon>
        <taxon>Viridiplantae</taxon>
        <taxon>Streptophyta</taxon>
        <taxon>Embryophyta</taxon>
        <taxon>Tracheophyta</taxon>
        <taxon>Spermatophyta</taxon>
        <taxon>Magnoliopsida</taxon>
        <taxon>eudicotyledons</taxon>
        <taxon>Gunneridae</taxon>
        <taxon>Pentapetalae</taxon>
        <taxon>rosids</taxon>
        <taxon>fabids</taxon>
        <taxon>Fabales</taxon>
        <taxon>Fabaceae</taxon>
        <taxon>Cercidoideae</taxon>
        <taxon>Cercideae</taxon>
        <taxon>Bauhiniinae</taxon>
        <taxon>Bauhinia</taxon>
    </lineage>
</organism>
<sequence>MSVASEEQIWLQRCGKSCRLRWINYLRPDIKRGTFSLQEEQTIILLHALLGNKWSAIAAQLPMRTDNEIKNYWNTHLKKRLLKMGIDPSTHKPKTATRYEYLSHITQWESVRLQAEARLVRESKMVGTGQDENENQNQVGGSQTARLVVTKIPVEHRPPCLDVLKAWQNPYPSSTNHNTKMHDMYAITLTSTSNLPPTMSSEGVDTKKTTQTEVGEKRKVEREKDMTVAAAVEAFGGALPSPPYENGVDPFVLSNTMTMTQLVYNSIEQNQEMDGDGNLSRLGFEEINTILDTVPYNVNLYLP</sequence>
<dbReference type="Proteomes" id="UP000828941">
    <property type="component" value="Chromosome 8"/>
</dbReference>
<name>A0ACB9MYB9_BAUVA</name>